<feature type="region of interest" description="Disordered" evidence="1">
    <location>
        <begin position="499"/>
        <end position="526"/>
    </location>
</feature>
<organism evidence="2 3">
    <name type="scientific">Oedothorax gibbosus</name>
    <dbReference type="NCBI Taxonomy" id="931172"/>
    <lineage>
        <taxon>Eukaryota</taxon>
        <taxon>Metazoa</taxon>
        <taxon>Ecdysozoa</taxon>
        <taxon>Arthropoda</taxon>
        <taxon>Chelicerata</taxon>
        <taxon>Arachnida</taxon>
        <taxon>Araneae</taxon>
        <taxon>Araneomorphae</taxon>
        <taxon>Entelegynae</taxon>
        <taxon>Araneoidea</taxon>
        <taxon>Linyphiidae</taxon>
        <taxon>Erigoninae</taxon>
        <taxon>Oedothorax</taxon>
    </lineage>
</organism>
<feature type="compositionally biased region" description="Polar residues" evidence="1">
    <location>
        <begin position="56"/>
        <end position="66"/>
    </location>
</feature>
<feature type="compositionally biased region" description="Polar residues" evidence="1">
    <location>
        <begin position="635"/>
        <end position="647"/>
    </location>
</feature>
<feature type="region of interest" description="Disordered" evidence="1">
    <location>
        <begin position="407"/>
        <end position="473"/>
    </location>
</feature>
<dbReference type="Proteomes" id="UP000827092">
    <property type="component" value="Unassembled WGS sequence"/>
</dbReference>
<dbReference type="AlphaFoldDB" id="A0AAV6UW05"/>
<dbReference type="InterPro" id="IPR042779">
    <property type="entry name" value="MISP/MISP3-like"/>
</dbReference>
<feature type="compositionally biased region" description="Polar residues" evidence="1">
    <location>
        <begin position="437"/>
        <end position="446"/>
    </location>
</feature>
<comment type="caution">
    <text evidence="2">The sequence shown here is derived from an EMBL/GenBank/DDBJ whole genome shotgun (WGS) entry which is preliminary data.</text>
</comment>
<evidence type="ECO:0000313" key="2">
    <source>
        <dbReference type="EMBL" id="KAG8188034.1"/>
    </source>
</evidence>
<dbReference type="EMBL" id="JAFNEN010000251">
    <property type="protein sequence ID" value="KAG8188034.1"/>
    <property type="molecule type" value="Genomic_DNA"/>
</dbReference>
<protein>
    <submittedName>
        <fullName evidence="2">Uncharacterized protein</fullName>
    </submittedName>
</protein>
<keyword evidence="3" id="KW-1185">Reference proteome</keyword>
<proteinExistence type="predicted"/>
<evidence type="ECO:0000313" key="3">
    <source>
        <dbReference type="Proteomes" id="UP000827092"/>
    </source>
</evidence>
<feature type="region of interest" description="Disordered" evidence="1">
    <location>
        <begin position="252"/>
        <end position="284"/>
    </location>
</feature>
<feature type="compositionally biased region" description="Basic and acidic residues" evidence="1">
    <location>
        <begin position="337"/>
        <end position="346"/>
    </location>
</feature>
<name>A0AAV6UW05_9ARAC</name>
<sequence>MEWKRLALAMVGHFLASLLYVLRRLRLIDAVVDSSSILEHREEIRELWEKRMMADDNQSSPSSITIETKPALEEGKEEGVTTATSESETKSEAKLSNGSAKAIENDNAEDTNANHIRLDEAKKNEEDGHATIQNGETHHDNNCADSLEEDNVEEYVESKIYTSETSLVMKSESVSEVKTEEIVQTTTVEEHASEEVPENKIAEVEIPQSEDVAQDSIDGISTLEETTISTTSFVEQVSVTESKEVSEKAIADAPENSENIEYEAPVSPKTENHHEEQPRESLDNKGIKALEIPDCTDEDGFVRIEECLPIGDNVEDIHDVLLESTGREGFEDEHKNRLANGHEDHPSSPSLPPTPDSALGDKIELEQSFKSLNKRAHVNKTEQPYSSCTTETKIAMEIREMREREEELRIMRERALTSPQPPKSPAPKEVQDPSPTPSKDQAQSPLPNGCGYRVSSVFGHKGTTSPSPSVVAEEERKAVFGKGFVKESPVEKEIRIARDREEELRKQKGLPPREDDSYVKPSQVKSSQVRVFGPVVGANNVKQAATAKIQLEIEEQTQREMALRDTGSIQTISQERTDAKVAKLNTADVTKTVPVNGQNGNSHPTNGRSSPDVAPYKRGSPSPNGGINVSRPASIFSQTNGSKTNGGISMHKFISSKGKEATFAAPVRNGSAPFAKEEPRASVMPPNMVKLKRTVSVESKIQQEIMEMKQREEELKLLHMNRSNDNLSDQDIMEHEMNQKNNFVDYENDVNNEDLSPRHNKLIAQWEQRIQKAES</sequence>
<gene>
    <name evidence="2" type="ORF">JTE90_009908</name>
</gene>
<feature type="compositionally biased region" description="Basic and acidic residues" evidence="1">
    <location>
        <begin position="270"/>
        <end position="284"/>
    </location>
</feature>
<feature type="region of interest" description="Disordered" evidence="1">
    <location>
        <begin position="55"/>
        <end position="113"/>
    </location>
</feature>
<reference evidence="2 3" key="1">
    <citation type="journal article" date="2022" name="Nat. Ecol. Evol.">
        <title>A masculinizing supergene underlies an exaggerated male reproductive morph in a spider.</title>
        <authorList>
            <person name="Hendrickx F."/>
            <person name="De Corte Z."/>
            <person name="Sonet G."/>
            <person name="Van Belleghem S.M."/>
            <person name="Kostlbacher S."/>
            <person name="Vangestel C."/>
        </authorList>
    </citation>
    <scope>NUCLEOTIDE SEQUENCE [LARGE SCALE GENOMIC DNA]</scope>
    <source>
        <strain evidence="2">W744_W776</strain>
    </source>
</reference>
<accession>A0AAV6UW05</accession>
<dbReference type="PANTHER" id="PTHR18839">
    <property type="entry name" value="MITOTIC INTERACTOR AND SUBSTRATE OF PLK1 MISP FAMILY MEMBER"/>
    <property type="match status" value="1"/>
</dbReference>
<feature type="compositionally biased region" description="Basic and acidic residues" evidence="1">
    <location>
        <begin position="70"/>
        <end position="79"/>
    </location>
</feature>
<feature type="region of interest" description="Disordered" evidence="1">
    <location>
        <begin position="584"/>
        <end position="647"/>
    </location>
</feature>
<feature type="region of interest" description="Disordered" evidence="1">
    <location>
        <begin position="337"/>
        <end position="359"/>
    </location>
</feature>
<feature type="compositionally biased region" description="Basic and acidic residues" evidence="1">
    <location>
        <begin position="499"/>
        <end position="518"/>
    </location>
</feature>
<dbReference type="PANTHER" id="PTHR18839:SF0">
    <property type="entry name" value="MITOTIC INTERACTOR AND SUBSTRATE OF PLK1 ISOFORM X1-RELATED"/>
    <property type="match status" value="1"/>
</dbReference>
<evidence type="ECO:0000256" key="1">
    <source>
        <dbReference type="SAM" id="MobiDB-lite"/>
    </source>
</evidence>
<feature type="compositionally biased region" description="Polar residues" evidence="1">
    <location>
        <begin position="587"/>
        <end position="609"/>
    </location>
</feature>